<evidence type="ECO:0000313" key="3">
    <source>
        <dbReference type="Proteomes" id="UP000035009"/>
    </source>
</evidence>
<evidence type="ECO:0000256" key="1">
    <source>
        <dbReference type="SAM" id="MobiDB-lite"/>
    </source>
</evidence>
<dbReference type="eggNOG" id="ENOG502ZH85">
    <property type="taxonomic scope" value="Bacteria"/>
</dbReference>
<dbReference type="Proteomes" id="UP000035009">
    <property type="component" value="Unassembled WGS sequence"/>
</dbReference>
<protein>
    <submittedName>
        <fullName evidence="2">Uncharacterized protein</fullName>
    </submittedName>
</protein>
<keyword evidence="3" id="KW-1185">Reference proteome</keyword>
<dbReference type="AlphaFoldDB" id="M3UYG3"/>
<dbReference type="OrthoDB" id="3886596at2"/>
<reference evidence="2 3" key="1">
    <citation type="submission" date="2013-02" db="EMBL/GenBank/DDBJ databases">
        <title>Whole genome shotgun sequence of Gordonia malaquae NBRC 108250.</title>
        <authorList>
            <person name="Yoshida I."/>
            <person name="Hosoyama A."/>
            <person name="Tsuchikane K."/>
            <person name="Ando Y."/>
            <person name="Baba S."/>
            <person name="Ohji S."/>
            <person name="Hamada M."/>
            <person name="Tamura T."/>
            <person name="Yamazoe A."/>
            <person name="Yamazaki S."/>
            <person name="Fujita N."/>
        </authorList>
    </citation>
    <scope>NUCLEOTIDE SEQUENCE [LARGE SCALE GENOMIC DNA]</scope>
    <source>
        <strain evidence="2 3">NBRC 108250</strain>
    </source>
</reference>
<dbReference type="EMBL" id="BAOP01000024">
    <property type="protein sequence ID" value="GAC80892.1"/>
    <property type="molecule type" value="Genomic_DNA"/>
</dbReference>
<name>M3UYG3_GORML</name>
<proteinExistence type="predicted"/>
<sequence length="1007" mass="107908">MTGSASPQTADIETTIRERFAPVALVVEANFTPDELREAQRSLGALMRDMPAGAHIALITRHPALIITALVGHATIRTSDDDFWDGFFTAIGVDADQSFSAAVSAFAGDMLREAGLRDVASLRADDLLPLLDLHAGLTPRTVDALVDVIERHVSAGRAPSGTAILDHLTEPGFGHRHTVLPAGFRVLLEQAPDIAATFLARICATLVASVASPGEWNADRLTPATVDLPPTILAAVSERLERTAFLSGDTDAAALCSARFPELRYDAAEGSLTVIVPSDAAATTWRVWAGDAPEQVAVGADEAAVIPVTAALRECVLVSLDNGARRSVPVVLPGDPVVLFAPDGRVMSRHRTLPAGHVVALVPNDAELLGADRAAVPIVETRTGPWDGWLLRTIDLEGHRELTVHRDGRAGQTRRVRPAESPSIELPEPLAGITTRDGDPVFGERPLVDLPAHLGDDVKEWRVRVRRAGEIDWLVDYPWAAEDYVTSADPFDGVEGPLLGRYEIVVSDSYGLDLRRVADIAEGLDMVHEPAVRLPVDKGLTESTTEFTVDEGLSVVDETVEFAPDVTELITTVSAGSDRLELVVRPPHALVRIERSGVPAAWQTSLAELDVTAADHHRLAVYVPGAVDVSFALLDGNLEIVREWDADGRSGAEFSLATRGVADAAKRLVSGTLVALIDDESGETDEAPVATVVRGGDRTVVPSVVVEDSLINEWMSLDAAHAEETSAPADEPLLDPAEAPVDELLTADPTASLLALADSPVSPDRVPAMFIRSGLAELPFAPSGRTAASHPNPYIGCMLAMSEIADPSAPDRDDVQSYLVTRGGDEILRLLASGRMSDPRTGVFDRNVLAVDAMSRDQVDMLFQHFRIVPGPVLDLDMRTSATIDAFHRRVDWMADPVSLEAPRHVNTMLRDVRRSSPEMYDLIAARNEALDGVDTGGNPWMLLSMQSMCFAAVARLQAHGRLKQGGLTDEGRAMWARLADYFPGMVSTDVLMANAVAVWAAALARG</sequence>
<accession>M3UYG3</accession>
<dbReference type="RefSeq" id="WP_008380227.1">
    <property type="nucleotide sequence ID" value="NZ_BAOP01000024.1"/>
</dbReference>
<organism evidence="2 3">
    <name type="scientific">Gordonia malaquae NBRC 108250</name>
    <dbReference type="NCBI Taxonomy" id="1223542"/>
    <lineage>
        <taxon>Bacteria</taxon>
        <taxon>Bacillati</taxon>
        <taxon>Actinomycetota</taxon>
        <taxon>Actinomycetes</taxon>
        <taxon>Mycobacteriales</taxon>
        <taxon>Gordoniaceae</taxon>
        <taxon>Gordonia</taxon>
    </lineage>
</organism>
<comment type="caution">
    <text evidence="2">The sequence shown here is derived from an EMBL/GenBank/DDBJ whole genome shotgun (WGS) entry which is preliminary data.</text>
</comment>
<feature type="region of interest" description="Disordered" evidence="1">
    <location>
        <begin position="408"/>
        <end position="438"/>
    </location>
</feature>
<gene>
    <name evidence="2" type="ORF">GM1_024_00100</name>
</gene>
<evidence type="ECO:0000313" key="2">
    <source>
        <dbReference type="EMBL" id="GAC80892.1"/>
    </source>
</evidence>